<organism evidence="1 2">
    <name type="scientific">Dioscorea alata</name>
    <name type="common">Purple yam</name>
    <dbReference type="NCBI Taxonomy" id="55571"/>
    <lineage>
        <taxon>Eukaryota</taxon>
        <taxon>Viridiplantae</taxon>
        <taxon>Streptophyta</taxon>
        <taxon>Embryophyta</taxon>
        <taxon>Tracheophyta</taxon>
        <taxon>Spermatophyta</taxon>
        <taxon>Magnoliopsida</taxon>
        <taxon>Liliopsida</taxon>
        <taxon>Dioscoreales</taxon>
        <taxon>Dioscoreaceae</taxon>
        <taxon>Dioscorea</taxon>
    </lineage>
</organism>
<sequence length="359" mass="39555">MWNELPLDLLAHVFSYLPPTSLARAMSTCTHWQACARSSSTPSHAHPPWLLAMPSRGSIHCCYALDPSLQRWHSLSLRFIPYSIRPLGPVGPGLILCKLASSVSSLRLALCNPFSKQFRLLPCLSKPRSNPAVGFITSEDSSSFRVFVAGGTSGACCYESTLEVYDSRDGDWRHAGTMPVEFAVRLTVWTPNESVHAGGTIYWMTSARAYSVVGFDVGSGSWREVRAPMADRLAWAALVQTRDVERIGLVGGVSEGEACIWELVDGDEWELVGEVPVELGRRFWSRKGSWGATRCVGSDKALYLFSDLGSEMLVWRSEGKGSDQWEWVLVQGFSGNEEALIPKCNIPIRAVLLRPVLSS</sequence>
<accession>A0ACB7WFT4</accession>
<name>A0ACB7WFT4_DIOAL</name>
<evidence type="ECO:0000313" key="2">
    <source>
        <dbReference type="Proteomes" id="UP000827976"/>
    </source>
</evidence>
<comment type="caution">
    <text evidence="1">The sequence shown here is derived from an EMBL/GenBank/DDBJ whole genome shotgun (WGS) entry which is preliminary data.</text>
</comment>
<reference evidence="2" key="1">
    <citation type="journal article" date="2022" name="Nat. Commun.">
        <title>Chromosome evolution and the genetic basis of agronomically important traits in greater yam.</title>
        <authorList>
            <person name="Bredeson J.V."/>
            <person name="Lyons J.B."/>
            <person name="Oniyinde I.O."/>
            <person name="Okereke N.R."/>
            <person name="Kolade O."/>
            <person name="Nnabue I."/>
            <person name="Nwadili C.O."/>
            <person name="Hribova E."/>
            <person name="Parker M."/>
            <person name="Nwogha J."/>
            <person name="Shu S."/>
            <person name="Carlson J."/>
            <person name="Kariba R."/>
            <person name="Muthemba S."/>
            <person name="Knop K."/>
            <person name="Barton G.J."/>
            <person name="Sherwood A.V."/>
            <person name="Lopez-Montes A."/>
            <person name="Asiedu R."/>
            <person name="Jamnadass R."/>
            <person name="Muchugi A."/>
            <person name="Goodstein D."/>
            <person name="Egesi C.N."/>
            <person name="Featherston J."/>
            <person name="Asfaw A."/>
            <person name="Simpson G.G."/>
            <person name="Dolezel J."/>
            <person name="Hendre P.S."/>
            <person name="Van Deynze A."/>
            <person name="Kumar P.L."/>
            <person name="Obidiegwu J.E."/>
            <person name="Bhattacharjee R."/>
            <person name="Rokhsar D.S."/>
        </authorList>
    </citation>
    <scope>NUCLEOTIDE SEQUENCE [LARGE SCALE GENOMIC DNA]</scope>
    <source>
        <strain evidence="2">cv. TDa95/00328</strain>
    </source>
</reference>
<gene>
    <name evidence="1" type="ORF">IHE45_04G119200</name>
</gene>
<dbReference type="EMBL" id="CM037014">
    <property type="protein sequence ID" value="KAH7686660.1"/>
    <property type="molecule type" value="Genomic_DNA"/>
</dbReference>
<dbReference type="Proteomes" id="UP000827976">
    <property type="component" value="Chromosome 4"/>
</dbReference>
<proteinExistence type="predicted"/>
<keyword evidence="2" id="KW-1185">Reference proteome</keyword>
<protein>
    <submittedName>
        <fullName evidence="1">F-box domain-containing protein</fullName>
    </submittedName>
</protein>
<evidence type="ECO:0000313" key="1">
    <source>
        <dbReference type="EMBL" id="KAH7686660.1"/>
    </source>
</evidence>